<organism evidence="1">
    <name type="scientific">hydrothermal vent metagenome</name>
    <dbReference type="NCBI Taxonomy" id="652676"/>
    <lineage>
        <taxon>unclassified sequences</taxon>
        <taxon>metagenomes</taxon>
        <taxon>ecological metagenomes</taxon>
    </lineage>
</organism>
<gene>
    <name evidence="1" type="ORF">MGWOODY_Smn2300</name>
</gene>
<evidence type="ECO:0000313" key="1">
    <source>
        <dbReference type="EMBL" id="CUS44573.1"/>
    </source>
</evidence>
<name>A0A160TJC4_9ZZZZ</name>
<proteinExistence type="predicted"/>
<sequence>MLATALTALSSNSNVTIEVSNATGCTAQNGFGPALQSLTLLSPSNPGPW</sequence>
<accession>A0A160TJC4</accession>
<protein>
    <submittedName>
        <fullName evidence="1">Uncharacterized protein</fullName>
    </submittedName>
</protein>
<reference evidence="1" key="1">
    <citation type="submission" date="2015-10" db="EMBL/GenBank/DDBJ databases">
        <authorList>
            <person name="Gilbert D.G."/>
        </authorList>
    </citation>
    <scope>NUCLEOTIDE SEQUENCE</scope>
</reference>
<dbReference type="AlphaFoldDB" id="A0A160TJC4"/>
<dbReference type="EMBL" id="CZQE01000160">
    <property type="protein sequence ID" value="CUS44573.1"/>
    <property type="molecule type" value="Genomic_DNA"/>
</dbReference>